<reference evidence="9 10" key="1">
    <citation type="submission" date="2020-07" db="EMBL/GenBank/DDBJ databases">
        <title>The complete genome of Paracoccus pantotrophus ACCC 10489.</title>
        <authorList>
            <person name="Si Y."/>
        </authorList>
    </citation>
    <scope>NUCLEOTIDE SEQUENCE [LARGE SCALE GENOMIC DNA]</scope>
    <source>
        <strain evidence="9 10">ACCC10489</strain>
    </source>
</reference>
<dbReference type="RefSeq" id="WP_024845755.1">
    <property type="nucleotide sequence ID" value="NZ_CP038206.1"/>
</dbReference>
<feature type="binding site" evidence="7">
    <location>
        <position position="24"/>
    </location>
    <ligand>
        <name>glyoxylate</name>
        <dbReference type="ChEBI" id="CHEBI:36655"/>
    </ligand>
</feature>
<sequence>MAPLNTDDFRAAARRRLPRGLFDYIDRGTEDEVSLSRIRASLDGIRLRPRILNGDCPASLETALLGRSRPTPLVIAPTALAGMVADRGETKLARAASRFGIPFTVSTQSVEPIEDIRRGAPEAELWFQLYVWKDRARTADLLHRVAACDCDTLVLTVDTQMPPKREYNQRNGFGVPFRPTPGNVADMLCHPRWLWQVILRPGLRRGMPSYGHYPPEFRAGLLSPVMAEDLRLDPALTWQDFRALRDGWQGRIILKGVLSAEDARRARAEGADAIVVSTHGGRNCDALPTTAEALARIAADPGAVPELLADSGVRRGSDVLKYLALGAAAVQLGRAPLWGLAAGGEAGAAALLDMLLAEIRTAMGFLGARTPGDLGPFEG</sequence>
<evidence type="ECO:0000256" key="1">
    <source>
        <dbReference type="ARBA" id="ARBA00001917"/>
    </source>
</evidence>
<gene>
    <name evidence="9" type="ORF">HYQ43_07590</name>
</gene>
<feature type="binding site" evidence="7">
    <location>
        <position position="106"/>
    </location>
    <ligand>
        <name>FMN</name>
        <dbReference type="ChEBI" id="CHEBI:58210"/>
    </ligand>
</feature>
<feature type="domain" description="FMN hydroxy acid dehydrogenase" evidence="8">
    <location>
        <begin position="1"/>
        <end position="379"/>
    </location>
</feature>
<feature type="active site" description="Proton acceptor" evidence="6">
    <location>
        <position position="279"/>
    </location>
</feature>
<feature type="binding site" evidence="7">
    <location>
        <position position="128"/>
    </location>
    <ligand>
        <name>FMN</name>
        <dbReference type="ChEBI" id="CHEBI:58210"/>
    </ligand>
</feature>
<evidence type="ECO:0000256" key="7">
    <source>
        <dbReference type="PIRSR" id="PIRSR000138-2"/>
    </source>
</evidence>
<feature type="binding site" evidence="7">
    <location>
        <position position="255"/>
    </location>
    <ligand>
        <name>FMN</name>
        <dbReference type="ChEBI" id="CHEBI:58210"/>
    </ligand>
</feature>
<accession>A0A7H9BRW3</accession>
<proteinExistence type="inferred from homology"/>
<dbReference type="GO" id="GO:0010181">
    <property type="term" value="F:FMN binding"/>
    <property type="evidence" value="ECO:0007669"/>
    <property type="project" value="InterPro"/>
</dbReference>
<dbReference type="EMBL" id="CP058689">
    <property type="protein sequence ID" value="QLH14100.1"/>
    <property type="molecule type" value="Genomic_DNA"/>
</dbReference>
<dbReference type="CDD" id="cd02809">
    <property type="entry name" value="alpha_hydroxyacid_oxid_FMN"/>
    <property type="match status" value="1"/>
</dbReference>
<feature type="binding site" evidence="7">
    <location>
        <begin position="77"/>
        <end position="79"/>
    </location>
    <ligand>
        <name>FMN</name>
        <dbReference type="ChEBI" id="CHEBI:58210"/>
    </ligand>
</feature>
<dbReference type="PROSITE" id="PS51349">
    <property type="entry name" value="FMN_HYDROXY_ACID_DH_2"/>
    <property type="match status" value="1"/>
</dbReference>
<dbReference type="GO" id="GO:0009060">
    <property type="term" value="P:aerobic respiration"/>
    <property type="evidence" value="ECO:0007669"/>
    <property type="project" value="TreeGrafter"/>
</dbReference>
<keyword evidence="4" id="KW-0560">Oxidoreductase</keyword>
<evidence type="ECO:0000256" key="6">
    <source>
        <dbReference type="PIRSR" id="PIRSR000138-1"/>
    </source>
</evidence>
<feature type="binding site" evidence="7">
    <location>
        <position position="277"/>
    </location>
    <ligand>
        <name>FMN</name>
        <dbReference type="ChEBI" id="CHEBI:58210"/>
    </ligand>
</feature>
<dbReference type="PIRSF" id="PIRSF000138">
    <property type="entry name" value="Al-hdrx_acd_dh"/>
    <property type="match status" value="1"/>
</dbReference>
<dbReference type="Pfam" id="PF01070">
    <property type="entry name" value="FMN_dh"/>
    <property type="match status" value="1"/>
</dbReference>
<dbReference type="GO" id="GO:0005886">
    <property type="term" value="C:plasma membrane"/>
    <property type="evidence" value="ECO:0007669"/>
    <property type="project" value="TreeGrafter"/>
</dbReference>
<dbReference type="SUPFAM" id="SSF51395">
    <property type="entry name" value="FMN-linked oxidoreductases"/>
    <property type="match status" value="1"/>
</dbReference>
<dbReference type="GO" id="GO:0004459">
    <property type="term" value="F:L-lactate dehydrogenase (NAD+) activity"/>
    <property type="evidence" value="ECO:0007669"/>
    <property type="project" value="TreeGrafter"/>
</dbReference>
<feature type="binding site" evidence="7">
    <location>
        <position position="282"/>
    </location>
    <ligand>
        <name>glyoxylate</name>
        <dbReference type="ChEBI" id="CHEBI:36655"/>
    </ligand>
</feature>
<name>A0A7H9BRW3_PARPN</name>
<keyword evidence="3 7" id="KW-0288">FMN</keyword>
<protein>
    <submittedName>
        <fullName evidence="9">Alpha-hydroxy-acid oxidizing protein</fullName>
    </submittedName>
</protein>
<dbReference type="InterPro" id="IPR000262">
    <property type="entry name" value="FMN-dep_DH"/>
</dbReference>
<dbReference type="Gene3D" id="3.20.20.70">
    <property type="entry name" value="Aldolase class I"/>
    <property type="match status" value="1"/>
</dbReference>
<dbReference type="FunFam" id="3.20.20.70:FF:000029">
    <property type="entry name" value="L-lactate dehydrogenase"/>
    <property type="match status" value="1"/>
</dbReference>
<feature type="binding site" evidence="7">
    <location>
        <position position="156"/>
    </location>
    <ligand>
        <name>FMN</name>
        <dbReference type="ChEBI" id="CHEBI:58210"/>
    </ligand>
</feature>
<feature type="binding site" evidence="7">
    <location>
        <position position="130"/>
    </location>
    <ligand>
        <name>FMN</name>
        <dbReference type="ChEBI" id="CHEBI:58210"/>
    </ligand>
</feature>
<feature type="binding site" evidence="7">
    <location>
        <begin position="310"/>
        <end position="314"/>
    </location>
    <ligand>
        <name>FMN</name>
        <dbReference type="ChEBI" id="CHEBI:58210"/>
    </ligand>
</feature>
<dbReference type="InterPro" id="IPR037396">
    <property type="entry name" value="FMN_HAD"/>
</dbReference>
<feature type="binding site" evidence="7">
    <location>
        <position position="165"/>
    </location>
    <ligand>
        <name>glyoxylate</name>
        <dbReference type="ChEBI" id="CHEBI:36655"/>
    </ligand>
</feature>
<dbReference type="PANTHER" id="PTHR10578">
    <property type="entry name" value="S -2-HYDROXY-ACID OXIDASE-RELATED"/>
    <property type="match status" value="1"/>
</dbReference>
<feature type="binding site" evidence="7">
    <location>
        <position position="279"/>
    </location>
    <ligand>
        <name>glyoxylate</name>
        <dbReference type="ChEBI" id="CHEBI:36655"/>
    </ligand>
</feature>
<evidence type="ECO:0000256" key="4">
    <source>
        <dbReference type="ARBA" id="ARBA00023002"/>
    </source>
</evidence>
<dbReference type="PANTHER" id="PTHR10578:SF107">
    <property type="entry name" value="2-HYDROXYACID OXIDASE 1"/>
    <property type="match status" value="1"/>
</dbReference>
<evidence type="ECO:0000256" key="2">
    <source>
        <dbReference type="ARBA" id="ARBA00022630"/>
    </source>
</evidence>
<evidence type="ECO:0000256" key="5">
    <source>
        <dbReference type="ARBA" id="ARBA00024042"/>
    </source>
</evidence>
<evidence type="ECO:0000259" key="8">
    <source>
        <dbReference type="PROSITE" id="PS51349"/>
    </source>
</evidence>
<evidence type="ECO:0000313" key="10">
    <source>
        <dbReference type="Proteomes" id="UP000509322"/>
    </source>
</evidence>
<comment type="cofactor">
    <cofactor evidence="1">
        <name>FMN</name>
        <dbReference type="ChEBI" id="CHEBI:58210"/>
    </cofactor>
</comment>
<feature type="binding site" evidence="7">
    <location>
        <begin position="333"/>
        <end position="334"/>
    </location>
    <ligand>
        <name>FMN</name>
        <dbReference type="ChEBI" id="CHEBI:58210"/>
    </ligand>
</feature>
<evidence type="ECO:0000256" key="3">
    <source>
        <dbReference type="ARBA" id="ARBA00022643"/>
    </source>
</evidence>
<evidence type="ECO:0000313" key="9">
    <source>
        <dbReference type="EMBL" id="QLH14100.1"/>
    </source>
</evidence>
<keyword evidence="2 7" id="KW-0285">Flavoprotein</keyword>
<dbReference type="Proteomes" id="UP000509322">
    <property type="component" value="Chromosome 1"/>
</dbReference>
<organism evidence="9 10">
    <name type="scientific">Paracoccus pantotrophus</name>
    <name type="common">Thiosphaera pantotropha</name>
    <dbReference type="NCBI Taxonomy" id="82367"/>
    <lineage>
        <taxon>Bacteria</taxon>
        <taxon>Pseudomonadati</taxon>
        <taxon>Pseudomonadota</taxon>
        <taxon>Alphaproteobacteria</taxon>
        <taxon>Rhodobacterales</taxon>
        <taxon>Paracoccaceae</taxon>
        <taxon>Paracoccus</taxon>
    </lineage>
</organism>
<dbReference type="AlphaFoldDB" id="A0A7H9BRW3"/>
<comment type="similarity">
    <text evidence="5">Belongs to the FMN-dependent alpha-hydroxy acid dehydrogenase family.</text>
</comment>
<dbReference type="InterPro" id="IPR012133">
    <property type="entry name" value="Alpha-hydoxy_acid_DH_FMN"/>
</dbReference>
<dbReference type="InterPro" id="IPR013785">
    <property type="entry name" value="Aldolase_TIM"/>
</dbReference>